<reference evidence="3 4" key="1">
    <citation type="submission" date="2020-08" db="EMBL/GenBank/DDBJ databases">
        <title>Genomic Encyclopedia of Type Strains, Phase IV (KMG-V): Genome sequencing to study the core and pangenomes of soil and plant-associated prokaryotes.</title>
        <authorList>
            <person name="Whitman W."/>
        </authorList>
    </citation>
    <scope>NUCLEOTIDE SEQUENCE [LARGE SCALE GENOMIC DNA]</scope>
    <source>
        <strain evidence="1 4">SEMIA 471</strain>
        <strain evidence="2 3">SEMIA 489</strain>
    </source>
</reference>
<dbReference type="RefSeq" id="WP_125461999.1">
    <property type="nucleotide sequence ID" value="NZ_JACIHU010000018.1"/>
</dbReference>
<name>A0A7W6ZMX6_RHIET</name>
<evidence type="ECO:0000313" key="3">
    <source>
        <dbReference type="Proteomes" id="UP000523431"/>
    </source>
</evidence>
<protein>
    <submittedName>
        <fullName evidence="2">Uncharacterized protein</fullName>
    </submittedName>
</protein>
<dbReference type="EMBL" id="JACIID010000018">
    <property type="protein sequence ID" value="MBB4539051.1"/>
    <property type="molecule type" value="Genomic_DNA"/>
</dbReference>
<evidence type="ECO:0000313" key="4">
    <source>
        <dbReference type="Proteomes" id="UP000557344"/>
    </source>
</evidence>
<proteinExistence type="predicted"/>
<dbReference type="AlphaFoldDB" id="A0A7W6ZMX6"/>
<sequence>MIYDFRFLMTENNNNSLVTTLEDPLRTGLMSVAVGAGTNLQRQNQRTFRVVDLFAEFFIDDMQKRCSKAGLADGHFKSNMLYPITGKIGLGDVIWTYMTLVQTVGLSAPEAKSLKTTPTFIERLTFTTTLRGDVNPTLELNPGHEALHVAKVEGTFGSVRSDEHEVTIAIGLNPEEGAPGTNGAIEELERQQLLDAFQARRGF</sequence>
<comment type="caution">
    <text evidence="2">The sequence shown here is derived from an EMBL/GenBank/DDBJ whole genome shotgun (WGS) entry which is preliminary data.</text>
</comment>
<dbReference type="EMBL" id="JACIHU010000018">
    <property type="protein sequence ID" value="MBB4483223.1"/>
    <property type="molecule type" value="Genomic_DNA"/>
</dbReference>
<organism evidence="2 3">
    <name type="scientific">Rhizobium etli</name>
    <dbReference type="NCBI Taxonomy" id="29449"/>
    <lineage>
        <taxon>Bacteria</taxon>
        <taxon>Pseudomonadati</taxon>
        <taxon>Pseudomonadota</taxon>
        <taxon>Alphaproteobacteria</taxon>
        <taxon>Hyphomicrobiales</taxon>
        <taxon>Rhizobiaceae</taxon>
        <taxon>Rhizobium/Agrobacterium group</taxon>
        <taxon>Rhizobium</taxon>
    </lineage>
</organism>
<accession>A0A7W6ZMX6</accession>
<evidence type="ECO:0000313" key="1">
    <source>
        <dbReference type="EMBL" id="MBB4483223.1"/>
    </source>
</evidence>
<dbReference type="Proteomes" id="UP000523431">
    <property type="component" value="Unassembled WGS sequence"/>
</dbReference>
<dbReference type="Proteomes" id="UP000557344">
    <property type="component" value="Unassembled WGS sequence"/>
</dbReference>
<gene>
    <name evidence="1" type="ORF">GGE46_005844</name>
    <name evidence="2" type="ORF">GGE57_005840</name>
</gene>
<evidence type="ECO:0000313" key="2">
    <source>
        <dbReference type="EMBL" id="MBB4539051.1"/>
    </source>
</evidence>